<dbReference type="GeneID" id="117151551"/>
<dbReference type="AlphaFoldDB" id="A0A6P8KYW1"/>
<name>A0A6P8KYW1_BOMIM</name>
<dbReference type="OrthoDB" id="7617264at2759"/>
<reference evidence="3" key="1">
    <citation type="submission" date="2025-08" db="UniProtKB">
        <authorList>
            <consortium name="RefSeq"/>
        </authorList>
    </citation>
    <scope>IDENTIFICATION</scope>
</reference>
<proteinExistence type="predicted"/>
<dbReference type="Proteomes" id="UP000515180">
    <property type="component" value="Unplaced"/>
</dbReference>
<dbReference type="RefSeq" id="XP_033176215.1">
    <property type="nucleotide sequence ID" value="XM_033320324.1"/>
</dbReference>
<accession>A0A6P8KYW1</accession>
<evidence type="ECO:0000256" key="1">
    <source>
        <dbReference type="SAM" id="MobiDB-lite"/>
    </source>
</evidence>
<organism evidence="2 3">
    <name type="scientific">Bombus impatiens</name>
    <name type="common">Bumblebee</name>
    <dbReference type="NCBI Taxonomy" id="132113"/>
    <lineage>
        <taxon>Eukaryota</taxon>
        <taxon>Metazoa</taxon>
        <taxon>Ecdysozoa</taxon>
        <taxon>Arthropoda</taxon>
        <taxon>Hexapoda</taxon>
        <taxon>Insecta</taxon>
        <taxon>Pterygota</taxon>
        <taxon>Neoptera</taxon>
        <taxon>Endopterygota</taxon>
        <taxon>Hymenoptera</taxon>
        <taxon>Apocrita</taxon>
        <taxon>Aculeata</taxon>
        <taxon>Apoidea</taxon>
        <taxon>Anthophila</taxon>
        <taxon>Apidae</taxon>
        <taxon>Bombus</taxon>
        <taxon>Pyrobombus</taxon>
    </lineage>
</organism>
<feature type="compositionally biased region" description="Basic and acidic residues" evidence="1">
    <location>
        <begin position="16"/>
        <end position="38"/>
    </location>
</feature>
<evidence type="ECO:0000313" key="3">
    <source>
        <dbReference type="RefSeq" id="XP_033176215.1"/>
    </source>
</evidence>
<protein>
    <submittedName>
        <fullName evidence="3">Uncharacterized protein LOC117151551</fullName>
    </submittedName>
</protein>
<feature type="non-terminal residue" evidence="3">
    <location>
        <position position="1"/>
    </location>
</feature>
<evidence type="ECO:0000313" key="2">
    <source>
        <dbReference type="Proteomes" id="UP000515180"/>
    </source>
</evidence>
<keyword evidence="2" id="KW-1185">Reference proteome</keyword>
<gene>
    <name evidence="3" type="primary">LOC117151551</name>
</gene>
<feature type="region of interest" description="Disordered" evidence="1">
    <location>
        <begin position="1"/>
        <end position="38"/>
    </location>
</feature>
<sequence length="161" mass="19048">LEEVRKGGTQIEAGEEQERTTADQIIEERRKREAEERGKRIRESKYNIHYRNIAKEKLPKYLEGRMKWRDRRILAKFRCGNETKAEEYWKEEGEKRCRLCRRKEEDLRHVIEECEITGGPKDIGKTLNKIGEGLTELKAIIEKRRAKDQSCNGFKSLVANL</sequence>